<dbReference type="OrthoDB" id="5309154at2759"/>
<accession>A0A9Q8ZFR3</accession>
<dbReference type="VEuPathDB" id="FungiDB:yc1106_07177"/>
<dbReference type="EMBL" id="CP089278">
    <property type="protein sequence ID" value="USP79903.1"/>
    <property type="molecule type" value="Genomic_DNA"/>
</dbReference>
<feature type="region of interest" description="Disordered" evidence="1">
    <location>
        <begin position="334"/>
        <end position="416"/>
    </location>
</feature>
<reference evidence="2" key="1">
    <citation type="submission" date="2021-12" db="EMBL/GenBank/DDBJ databases">
        <title>Curvularia clavata genome.</title>
        <authorList>
            <person name="Cao Y."/>
        </authorList>
    </citation>
    <scope>NUCLEOTIDE SEQUENCE</scope>
    <source>
        <strain evidence="2">Yc1106</strain>
    </source>
</reference>
<proteinExistence type="predicted"/>
<evidence type="ECO:0000313" key="3">
    <source>
        <dbReference type="Proteomes" id="UP001056012"/>
    </source>
</evidence>
<dbReference type="Proteomes" id="UP001056012">
    <property type="component" value="Chromosome 5"/>
</dbReference>
<feature type="compositionally biased region" description="Basic and acidic residues" evidence="1">
    <location>
        <begin position="479"/>
        <end position="497"/>
    </location>
</feature>
<gene>
    <name evidence="2" type="ORF">yc1106_07177</name>
</gene>
<name>A0A9Q8ZFR3_CURCL</name>
<dbReference type="AlphaFoldDB" id="A0A9Q8ZFR3"/>
<feature type="region of interest" description="Disordered" evidence="1">
    <location>
        <begin position="470"/>
        <end position="497"/>
    </location>
</feature>
<sequence length="497" mass="56279">MKVIEEGTDRSAEIHFYVEGSVDPLREYGEYVAADYAVCCYVAVEKGNKPKISGTFRGTTKEIACDAFMDGVHRRSITYEAKDVQHIKKKLDFDSFLYKTESGTINSKMLIAPLNKLTTTKKSELDSRETVGTVELRLYITRQLDVFHDVKDTRYDSPDIDCIVCYNRVPPTYQLDIERNSTPITKTSESAFKRRMRSPRPGREPWVVFRFHYRSEEALDEPDLPVTFDVKNKKLSHSRILPLEPVPPLVADAERERPEKGGSHTPPPFLNGTLERGESLSSKSSTPVQDTPTIKVNLAMKTMTSNLRGIEYLQRRAFEKPSDMVIESLYMAGTEGADSPTSVSTTRGPMAATEAPCTENSLEHESAPSVAVSNRRSPPTMDEASLGQKRPKLLPIPTSPPNEPLKPQNTSFSDVPEAISPENRFFGYRKKLADLRKTWLSKEKELAVIKKEMESCKRCMNEELDLMHQEVQEEENAFTEERKHCSDNIKDDNDSHD</sequence>
<protein>
    <submittedName>
        <fullName evidence="2">Uncharacterized protein</fullName>
    </submittedName>
</protein>
<feature type="compositionally biased region" description="Polar residues" evidence="1">
    <location>
        <begin position="279"/>
        <end position="290"/>
    </location>
</feature>
<keyword evidence="3" id="KW-1185">Reference proteome</keyword>
<feature type="region of interest" description="Disordered" evidence="1">
    <location>
        <begin position="254"/>
        <end position="290"/>
    </location>
</feature>
<evidence type="ECO:0000313" key="2">
    <source>
        <dbReference type="EMBL" id="USP79903.1"/>
    </source>
</evidence>
<evidence type="ECO:0000256" key="1">
    <source>
        <dbReference type="SAM" id="MobiDB-lite"/>
    </source>
</evidence>
<organism evidence="2 3">
    <name type="scientific">Curvularia clavata</name>
    <dbReference type="NCBI Taxonomy" id="95742"/>
    <lineage>
        <taxon>Eukaryota</taxon>
        <taxon>Fungi</taxon>
        <taxon>Dikarya</taxon>
        <taxon>Ascomycota</taxon>
        <taxon>Pezizomycotina</taxon>
        <taxon>Dothideomycetes</taxon>
        <taxon>Pleosporomycetidae</taxon>
        <taxon>Pleosporales</taxon>
        <taxon>Pleosporineae</taxon>
        <taxon>Pleosporaceae</taxon>
        <taxon>Curvularia</taxon>
    </lineage>
</organism>